<accession>A0A4Y3KMI4</accession>
<evidence type="ECO:0000256" key="2">
    <source>
        <dbReference type="SAM" id="SignalP"/>
    </source>
</evidence>
<evidence type="ECO:0000313" key="4">
    <source>
        <dbReference type="Proteomes" id="UP000320461"/>
    </source>
</evidence>
<gene>
    <name evidence="3" type="ORF">CGE01nite_21070</name>
</gene>
<feature type="region of interest" description="Disordered" evidence="1">
    <location>
        <begin position="175"/>
        <end position="201"/>
    </location>
</feature>
<proteinExistence type="predicted"/>
<feature type="chain" id="PRO_5039630504" evidence="2">
    <location>
        <begin position="33"/>
        <end position="201"/>
    </location>
</feature>
<dbReference type="PROSITE" id="PS51257">
    <property type="entry name" value="PROKAR_LIPOPROTEIN"/>
    <property type="match status" value="1"/>
</dbReference>
<reference evidence="3 4" key="1">
    <citation type="submission" date="2019-06" db="EMBL/GenBank/DDBJ databases">
        <title>Whole genome shotgun sequence of Cellulomonas gelida NBRC 3748.</title>
        <authorList>
            <person name="Hosoyama A."/>
            <person name="Uohara A."/>
            <person name="Ohji S."/>
            <person name="Ichikawa N."/>
        </authorList>
    </citation>
    <scope>NUCLEOTIDE SEQUENCE [LARGE SCALE GENOMIC DNA]</scope>
    <source>
        <strain evidence="3 4">NBRC 3748</strain>
    </source>
</reference>
<name>A0A4Y3KMI4_9CELL</name>
<protein>
    <submittedName>
        <fullName evidence="3">Membrane protein</fullName>
    </submittedName>
</protein>
<dbReference type="Proteomes" id="UP000320461">
    <property type="component" value="Unassembled WGS sequence"/>
</dbReference>
<feature type="signal peptide" evidence="2">
    <location>
        <begin position="1"/>
        <end position="32"/>
    </location>
</feature>
<keyword evidence="2" id="KW-0732">Signal</keyword>
<dbReference type="AlphaFoldDB" id="A0A4Y3KMI4"/>
<keyword evidence="4" id="KW-1185">Reference proteome</keyword>
<organism evidence="3 4">
    <name type="scientific">Cellulomonas gelida</name>
    <dbReference type="NCBI Taxonomy" id="1712"/>
    <lineage>
        <taxon>Bacteria</taxon>
        <taxon>Bacillati</taxon>
        <taxon>Actinomycetota</taxon>
        <taxon>Actinomycetes</taxon>
        <taxon>Micrococcales</taxon>
        <taxon>Cellulomonadaceae</taxon>
        <taxon>Cellulomonas</taxon>
    </lineage>
</organism>
<comment type="caution">
    <text evidence="3">The sequence shown here is derived from an EMBL/GenBank/DDBJ whole genome shotgun (WGS) entry which is preliminary data.</text>
</comment>
<evidence type="ECO:0000256" key="1">
    <source>
        <dbReference type="SAM" id="MobiDB-lite"/>
    </source>
</evidence>
<dbReference type="EMBL" id="BJLQ01000021">
    <property type="protein sequence ID" value="GEA84856.1"/>
    <property type="molecule type" value="Genomic_DNA"/>
</dbReference>
<sequence>MRGRFGTFPGVIRSRRALALVVVPVLLLGACASGGGAGSTEPATVDDIGSRATPAGIAPDLVYVTDVEGFDLAVQSVGVSGDDGFSATYTREVDDRLAMVALRTARTSVIDPSVVVPCDELTDTQTTLLCGVVRGEAFVSLEGTDVDAATLRAAGEAVRVPTVGELPHLFSEVRVPDGPVERGDLPEEGDGAPIDPDHAGG</sequence>
<evidence type="ECO:0000313" key="3">
    <source>
        <dbReference type="EMBL" id="GEA84856.1"/>
    </source>
</evidence>